<feature type="chain" id="PRO_5024373544" description="Lipoprotein" evidence="1">
    <location>
        <begin position="20"/>
        <end position="166"/>
    </location>
</feature>
<dbReference type="PROSITE" id="PS51257">
    <property type="entry name" value="PROKAR_LIPOPROTEIN"/>
    <property type="match status" value="1"/>
</dbReference>
<gene>
    <name evidence="2" type="ORF">FDK22_10005</name>
</gene>
<feature type="signal peptide" evidence="1">
    <location>
        <begin position="1"/>
        <end position="19"/>
    </location>
</feature>
<dbReference type="AlphaFoldDB" id="A0A5R8Y0U4"/>
<keyword evidence="3" id="KW-1185">Reference proteome</keyword>
<proteinExistence type="predicted"/>
<evidence type="ECO:0008006" key="4">
    <source>
        <dbReference type="Google" id="ProtNLM"/>
    </source>
</evidence>
<name>A0A5R8Y0U4_9BACT</name>
<dbReference type="RefSeq" id="WP_138152811.1">
    <property type="nucleotide sequence ID" value="NZ_VANU01000004.1"/>
</dbReference>
<dbReference type="EMBL" id="VANU01000004">
    <property type="protein sequence ID" value="TLP37642.1"/>
    <property type="molecule type" value="Genomic_DNA"/>
</dbReference>
<sequence>MKYLNILFMLLLSFFIVGCASKITDASTKATSKLNIEVTNFAEERSITNTENVYLTLKNTDESWGGEQLIKSNQPKYSFTIPAKEELNFTLNLMQGGGGFSAACGAALKLTTKENSNLTAKFNFIREKDSVKVVGCTLDIYSGNKLLNSYKGSSNITLYKVKFLYL</sequence>
<organism evidence="2 3">
    <name type="scientific">Arcobacter arenosus</name>
    <dbReference type="NCBI Taxonomy" id="2576037"/>
    <lineage>
        <taxon>Bacteria</taxon>
        <taxon>Pseudomonadati</taxon>
        <taxon>Campylobacterota</taxon>
        <taxon>Epsilonproteobacteria</taxon>
        <taxon>Campylobacterales</taxon>
        <taxon>Arcobacteraceae</taxon>
        <taxon>Arcobacter</taxon>
    </lineage>
</organism>
<protein>
    <recommendedName>
        <fullName evidence="4">Lipoprotein</fullName>
    </recommendedName>
</protein>
<keyword evidence="1" id="KW-0732">Signal</keyword>
<comment type="caution">
    <text evidence="2">The sequence shown here is derived from an EMBL/GenBank/DDBJ whole genome shotgun (WGS) entry which is preliminary data.</text>
</comment>
<dbReference type="Proteomes" id="UP000308901">
    <property type="component" value="Unassembled WGS sequence"/>
</dbReference>
<accession>A0A5R8Y0U4</accession>
<reference evidence="2 3" key="1">
    <citation type="submission" date="2019-05" db="EMBL/GenBank/DDBJ databases">
        <title>Arcobacter sp. nov., isolated from sea sediment.</title>
        <authorList>
            <person name="Kim W."/>
        </authorList>
    </citation>
    <scope>NUCLEOTIDE SEQUENCE [LARGE SCALE GENOMIC DNA]</scope>
    <source>
        <strain evidence="2 3">CAU 1517</strain>
    </source>
</reference>
<dbReference type="OrthoDB" id="5916189at2"/>
<evidence type="ECO:0000313" key="2">
    <source>
        <dbReference type="EMBL" id="TLP37642.1"/>
    </source>
</evidence>
<evidence type="ECO:0000256" key="1">
    <source>
        <dbReference type="SAM" id="SignalP"/>
    </source>
</evidence>
<evidence type="ECO:0000313" key="3">
    <source>
        <dbReference type="Proteomes" id="UP000308901"/>
    </source>
</evidence>